<dbReference type="GO" id="GO:1901678">
    <property type="term" value="P:iron coordination entity transport"/>
    <property type="evidence" value="ECO:0007669"/>
    <property type="project" value="UniProtKB-ARBA"/>
</dbReference>
<keyword evidence="4" id="KW-0410">Iron transport</keyword>
<evidence type="ECO:0000256" key="6">
    <source>
        <dbReference type="SAM" id="SignalP"/>
    </source>
</evidence>
<feature type="domain" description="Fe/B12 periplasmic-binding" evidence="7">
    <location>
        <begin position="49"/>
        <end position="309"/>
    </location>
</feature>
<keyword evidence="4" id="KW-0408">Iron</keyword>
<evidence type="ECO:0000313" key="8">
    <source>
        <dbReference type="EMBL" id="QDY97757.1"/>
    </source>
</evidence>
<dbReference type="Proteomes" id="UP000222296">
    <property type="component" value="Plasmid pAt"/>
</dbReference>
<evidence type="ECO:0000313" key="9">
    <source>
        <dbReference type="Proteomes" id="UP000222296"/>
    </source>
</evidence>
<dbReference type="EMBL" id="CP042276">
    <property type="protein sequence ID" value="QDY97757.1"/>
    <property type="molecule type" value="Genomic_DNA"/>
</dbReference>
<proteinExistence type="inferred from homology"/>
<keyword evidence="3" id="KW-0813">Transport</keyword>
<evidence type="ECO:0000256" key="3">
    <source>
        <dbReference type="ARBA" id="ARBA00022448"/>
    </source>
</evidence>
<reference evidence="8 9" key="1">
    <citation type="journal article" date="2017" name="Genome Announc.">
        <title>Draft Genome Sequence of Agrobacterium tumefaciens Biovar 1 Strain 186, Isolated from Walnut.</title>
        <authorList>
            <person name="Poret-Peterson A.T."/>
            <person name="Bhatnagar S."/>
            <person name="McClean A.E."/>
            <person name="Kluepfel D.A."/>
        </authorList>
    </citation>
    <scope>NUCLEOTIDE SEQUENCE [LARGE SCALE GENOMIC DNA]</scope>
    <source>
        <strain evidence="8 9">186</strain>
    </source>
</reference>
<comment type="similarity">
    <text evidence="2">Belongs to the bacterial solute-binding protein 8 family.</text>
</comment>
<evidence type="ECO:0000256" key="2">
    <source>
        <dbReference type="ARBA" id="ARBA00008814"/>
    </source>
</evidence>
<protein>
    <submittedName>
        <fullName evidence="8">Siderophore ABC transporter substrate-binding protein</fullName>
    </submittedName>
</protein>
<evidence type="ECO:0000256" key="1">
    <source>
        <dbReference type="ARBA" id="ARBA00004196"/>
    </source>
</evidence>
<dbReference type="SUPFAM" id="SSF53807">
    <property type="entry name" value="Helical backbone' metal receptor"/>
    <property type="match status" value="1"/>
</dbReference>
<feature type="signal peptide" evidence="6">
    <location>
        <begin position="1"/>
        <end position="30"/>
    </location>
</feature>
<dbReference type="GO" id="GO:0030288">
    <property type="term" value="C:outer membrane-bounded periplasmic space"/>
    <property type="evidence" value="ECO:0007669"/>
    <property type="project" value="TreeGrafter"/>
</dbReference>
<evidence type="ECO:0000256" key="5">
    <source>
        <dbReference type="ARBA" id="ARBA00022729"/>
    </source>
</evidence>
<name>A0AAP9J972_AGRTU</name>
<accession>A0AAP9J972</accession>
<sequence>MKRSGNLLRFVAAITGLFLSAIALASTAQADVTIQHTKGEISLSAVPKKVFVFDLASLDTLTALGVEVAGVPGGRKPAYLSQYEASDVAKIGTLFEPDYEAINAEKPDLIIVAGRSSAKYADLLKIAPTIDLTTDSKHFIDSSKKNIRTLATIFGKQGEAETLLKKFDASTAALKEKAAHAGKGMLILTTGGKMSTFGVGSRFGSLFSDYGVKVADENIKVGMHGQPTSFEYILETNPDWIFVIDRDAAIGREGDAASKLLDNEIVVQTTAWKANQVVYLDAAAWYLVGGGLTSMQSTVNQLTEAFDKT</sequence>
<dbReference type="RefSeq" id="WP_099086687.1">
    <property type="nucleotide sequence ID" value="NZ_CP042276.1"/>
</dbReference>
<evidence type="ECO:0000259" key="7">
    <source>
        <dbReference type="PROSITE" id="PS50983"/>
    </source>
</evidence>
<dbReference type="Pfam" id="PF01497">
    <property type="entry name" value="Peripla_BP_2"/>
    <property type="match status" value="1"/>
</dbReference>
<dbReference type="AlphaFoldDB" id="A0AAP9J972"/>
<dbReference type="PANTHER" id="PTHR30532:SF28">
    <property type="entry name" value="PETROBACTIN-BINDING PROTEIN YCLQ"/>
    <property type="match status" value="1"/>
</dbReference>
<dbReference type="CDD" id="cd01140">
    <property type="entry name" value="FatB"/>
    <property type="match status" value="1"/>
</dbReference>
<comment type="subcellular location">
    <subcellularLocation>
        <location evidence="1">Cell envelope</location>
    </subcellularLocation>
</comment>
<dbReference type="InterPro" id="IPR002491">
    <property type="entry name" value="ABC_transptr_periplasmic_BD"/>
</dbReference>
<keyword evidence="8" id="KW-0614">Plasmid</keyword>
<keyword evidence="4" id="KW-0406">Ion transport</keyword>
<geneLocation type="plasmid" evidence="9">
    <name>pat</name>
</geneLocation>
<feature type="chain" id="PRO_5043005518" evidence="6">
    <location>
        <begin position="31"/>
        <end position="309"/>
    </location>
</feature>
<keyword evidence="5 6" id="KW-0732">Signal</keyword>
<dbReference type="PANTHER" id="PTHR30532">
    <property type="entry name" value="IRON III DICITRATE-BINDING PERIPLASMIC PROTEIN"/>
    <property type="match status" value="1"/>
</dbReference>
<gene>
    <name evidence="8" type="ORF">CG010_026850</name>
</gene>
<organism evidence="8 9">
    <name type="scientific">Agrobacterium tumefaciens</name>
    <dbReference type="NCBI Taxonomy" id="358"/>
    <lineage>
        <taxon>Bacteria</taxon>
        <taxon>Pseudomonadati</taxon>
        <taxon>Pseudomonadota</taxon>
        <taxon>Alphaproteobacteria</taxon>
        <taxon>Hyphomicrobiales</taxon>
        <taxon>Rhizobiaceae</taxon>
        <taxon>Rhizobium/Agrobacterium group</taxon>
        <taxon>Agrobacterium</taxon>
        <taxon>Agrobacterium tumefaciens complex</taxon>
    </lineage>
</organism>
<dbReference type="InterPro" id="IPR033870">
    <property type="entry name" value="FatB"/>
</dbReference>
<dbReference type="InterPro" id="IPR051313">
    <property type="entry name" value="Bact_iron-sidero_bind"/>
</dbReference>
<dbReference type="Gene3D" id="3.40.50.1980">
    <property type="entry name" value="Nitrogenase molybdenum iron protein domain"/>
    <property type="match status" value="2"/>
</dbReference>
<evidence type="ECO:0000256" key="4">
    <source>
        <dbReference type="ARBA" id="ARBA00022496"/>
    </source>
</evidence>
<dbReference type="PROSITE" id="PS50983">
    <property type="entry name" value="FE_B12_PBP"/>
    <property type="match status" value="1"/>
</dbReference>